<organism evidence="3 4">
    <name type="scientific">Drosophila yakuba</name>
    <name type="common">Fruit fly</name>
    <dbReference type="NCBI Taxonomy" id="7245"/>
    <lineage>
        <taxon>Eukaryota</taxon>
        <taxon>Metazoa</taxon>
        <taxon>Ecdysozoa</taxon>
        <taxon>Arthropoda</taxon>
        <taxon>Hexapoda</taxon>
        <taxon>Insecta</taxon>
        <taxon>Pterygota</taxon>
        <taxon>Neoptera</taxon>
        <taxon>Endopterygota</taxon>
        <taxon>Diptera</taxon>
        <taxon>Brachycera</taxon>
        <taxon>Muscomorpha</taxon>
        <taxon>Ephydroidea</taxon>
        <taxon>Drosophilidae</taxon>
        <taxon>Drosophila</taxon>
        <taxon>Sophophora</taxon>
    </lineage>
</organism>
<accession>B4PXD1</accession>
<feature type="chain" id="PRO_5002819105" evidence="2">
    <location>
        <begin position="22"/>
        <end position="268"/>
    </location>
</feature>
<dbReference type="eggNOG" id="ENOG502TGYQ">
    <property type="taxonomic scope" value="Eukaryota"/>
</dbReference>
<name>B4PXD1_DROYA</name>
<sequence>MSTYLLLILLLGISCLEISQARSLPEQKRQRYVRRRISPDNPDLEIIEVKEVFYVRRPKKVVVPLDSAELDWRVRCDFDPSLPECGDYLKKPIAATRPPTTTTTTTTTAAPTTTSTTTTTTTTRRTTTTTEPVDESMERRIRCEFDPTAEECAPSTTSTTTSTTTTTTETPVLSDSDDHIPSFETTEHTRVSDYVILEPDEKVPEETSSDEEIPLVGPFSDEDQVDQEDQEDLEDQEDQEDDADMDTAYDLNDSEIHSIGAHDDGTWN</sequence>
<dbReference type="AlphaFoldDB" id="B4PXD1"/>
<dbReference type="EMBL" id="CM000162">
    <property type="protein sequence ID" value="EDX02882.1"/>
    <property type="molecule type" value="Genomic_DNA"/>
</dbReference>
<keyword evidence="4" id="KW-1185">Reference proteome</keyword>
<feature type="compositionally biased region" description="Acidic residues" evidence="1">
    <location>
        <begin position="220"/>
        <end position="247"/>
    </location>
</feature>
<dbReference type="OrthoDB" id="7743965at2759"/>
<feature type="compositionally biased region" description="Low complexity" evidence="1">
    <location>
        <begin position="95"/>
        <end position="130"/>
    </location>
</feature>
<feature type="compositionally biased region" description="Basic and acidic residues" evidence="1">
    <location>
        <begin position="254"/>
        <end position="268"/>
    </location>
</feature>
<keyword evidence="2" id="KW-0732">Signal</keyword>
<evidence type="ECO:0000256" key="1">
    <source>
        <dbReference type="SAM" id="MobiDB-lite"/>
    </source>
</evidence>
<feature type="signal peptide" evidence="2">
    <location>
        <begin position="1"/>
        <end position="21"/>
    </location>
</feature>
<dbReference type="HOGENOM" id="CLU_091478_0_0_1"/>
<reference evidence="3 4" key="2">
    <citation type="journal article" date="2007" name="PLoS Biol.">
        <title>Principles of genome evolution in the Drosophila melanogaster species group.</title>
        <authorList>
            <person name="Ranz J.M."/>
            <person name="Maurin D."/>
            <person name="Chan Y.S."/>
            <person name="von Grotthuss M."/>
            <person name="Hillier L.W."/>
            <person name="Roote J."/>
            <person name="Ashburner M."/>
            <person name="Bergman C.M."/>
        </authorList>
    </citation>
    <scope>NUCLEOTIDE SEQUENCE [LARGE SCALE GENOMIC DNA]</scope>
    <source>
        <strain evidence="4">Tai18E2 / Tucson 14021-0261.01</strain>
    </source>
</reference>
<feature type="compositionally biased region" description="Basic and acidic residues" evidence="1">
    <location>
        <begin position="136"/>
        <end position="145"/>
    </location>
</feature>
<feature type="compositionally biased region" description="Low complexity" evidence="1">
    <location>
        <begin position="155"/>
        <end position="170"/>
    </location>
</feature>
<proteinExistence type="predicted"/>
<gene>
    <name evidence="3" type="primary">Dyak\GE17814</name>
    <name evidence="3" type="synonym">dyak_GLEANR_19111</name>
    <name evidence="3" type="synonym">GE17814</name>
    <name evidence="3" type="ORF">Dyak_GE17814</name>
</gene>
<dbReference type="KEGG" id="dya:Dyak_GE17814"/>
<feature type="compositionally biased region" description="Basic and acidic residues" evidence="1">
    <location>
        <begin position="176"/>
        <end position="187"/>
    </location>
</feature>
<dbReference type="Proteomes" id="UP000002282">
    <property type="component" value="Chromosome X"/>
</dbReference>
<protein>
    <submittedName>
        <fullName evidence="3">Uncharacterized protein</fullName>
    </submittedName>
</protein>
<feature type="region of interest" description="Disordered" evidence="1">
    <location>
        <begin position="201"/>
        <end position="268"/>
    </location>
</feature>
<evidence type="ECO:0000313" key="3">
    <source>
        <dbReference type="EMBL" id="EDX02882.1"/>
    </source>
</evidence>
<feature type="region of interest" description="Disordered" evidence="1">
    <location>
        <begin position="93"/>
        <end position="187"/>
    </location>
</feature>
<evidence type="ECO:0000256" key="2">
    <source>
        <dbReference type="SAM" id="SignalP"/>
    </source>
</evidence>
<evidence type="ECO:0000313" key="4">
    <source>
        <dbReference type="Proteomes" id="UP000002282"/>
    </source>
</evidence>
<reference evidence="3 4" key="1">
    <citation type="journal article" date="2007" name="Nature">
        <title>Evolution of genes and genomes on the Drosophila phylogeny.</title>
        <authorList>
            <consortium name="Drosophila 12 Genomes Consortium"/>
            <person name="Clark A.G."/>
            <person name="Eisen M.B."/>
            <person name="Smith D.R."/>
            <person name="Bergman C.M."/>
            <person name="Oliver B."/>
            <person name="Markow T.A."/>
            <person name="Kaufman T.C."/>
            <person name="Kellis M."/>
            <person name="Gelbart W."/>
            <person name="Iyer V.N."/>
            <person name="Pollard D.A."/>
            <person name="Sackton T.B."/>
            <person name="Larracuente A.M."/>
            <person name="Singh N.D."/>
            <person name="Abad J.P."/>
            <person name="Abt D.N."/>
            <person name="Adryan B."/>
            <person name="Aguade M."/>
            <person name="Akashi H."/>
            <person name="Anderson W.W."/>
            <person name="Aquadro C.F."/>
            <person name="Ardell D.H."/>
            <person name="Arguello R."/>
            <person name="Artieri C.G."/>
            <person name="Barbash D.A."/>
            <person name="Barker D."/>
            <person name="Barsanti P."/>
            <person name="Batterham P."/>
            <person name="Batzoglou S."/>
            <person name="Begun D."/>
            <person name="Bhutkar A."/>
            <person name="Blanco E."/>
            <person name="Bosak S.A."/>
            <person name="Bradley R.K."/>
            <person name="Brand A.D."/>
            <person name="Brent M.R."/>
            <person name="Brooks A.N."/>
            <person name="Brown R.H."/>
            <person name="Butlin R.K."/>
            <person name="Caggese C."/>
            <person name="Calvi B.R."/>
            <person name="Bernardo de Carvalho A."/>
            <person name="Caspi A."/>
            <person name="Castrezana S."/>
            <person name="Celniker S.E."/>
            <person name="Chang J.L."/>
            <person name="Chapple C."/>
            <person name="Chatterji S."/>
            <person name="Chinwalla A."/>
            <person name="Civetta A."/>
            <person name="Clifton S.W."/>
            <person name="Comeron J.M."/>
            <person name="Costello J.C."/>
            <person name="Coyne J.A."/>
            <person name="Daub J."/>
            <person name="David R.G."/>
            <person name="Delcher A.L."/>
            <person name="Delehaunty K."/>
            <person name="Do C.B."/>
            <person name="Ebling H."/>
            <person name="Edwards K."/>
            <person name="Eickbush T."/>
            <person name="Evans J.D."/>
            <person name="Filipski A."/>
            <person name="Findeiss S."/>
            <person name="Freyhult E."/>
            <person name="Fulton L."/>
            <person name="Fulton R."/>
            <person name="Garcia A.C."/>
            <person name="Gardiner A."/>
            <person name="Garfield D.A."/>
            <person name="Garvin B.E."/>
            <person name="Gibson G."/>
            <person name="Gilbert D."/>
            <person name="Gnerre S."/>
            <person name="Godfrey J."/>
            <person name="Good R."/>
            <person name="Gotea V."/>
            <person name="Gravely B."/>
            <person name="Greenberg A.J."/>
            <person name="Griffiths-Jones S."/>
            <person name="Gross S."/>
            <person name="Guigo R."/>
            <person name="Gustafson E.A."/>
            <person name="Haerty W."/>
            <person name="Hahn M.W."/>
            <person name="Halligan D.L."/>
            <person name="Halpern A.L."/>
            <person name="Halter G.M."/>
            <person name="Han M.V."/>
            <person name="Heger A."/>
            <person name="Hillier L."/>
            <person name="Hinrichs A.S."/>
            <person name="Holmes I."/>
            <person name="Hoskins R.A."/>
            <person name="Hubisz M.J."/>
            <person name="Hultmark D."/>
            <person name="Huntley M.A."/>
            <person name="Jaffe D.B."/>
            <person name="Jagadeeshan S."/>
            <person name="Jeck W.R."/>
            <person name="Johnson J."/>
            <person name="Jones C.D."/>
            <person name="Jordan W.C."/>
            <person name="Karpen G.H."/>
            <person name="Kataoka E."/>
            <person name="Keightley P.D."/>
            <person name="Kheradpour P."/>
            <person name="Kirkness E.F."/>
            <person name="Koerich L.B."/>
            <person name="Kristiansen K."/>
            <person name="Kudrna D."/>
            <person name="Kulathinal R.J."/>
            <person name="Kumar S."/>
            <person name="Kwok R."/>
            <person name="Lander E."/>
            <person name="Langley C.H."/>
            <person name="Lapoint R."/>
            <person name="Lazzaro B.P."/>
            <person name="Lee S.J."/>
            <person name="Levesque L."/>
            <person name="Li R."/>
            <person name="Lin C.F."/>
            <person name="Lin M.F."/>
            <person name="Lindblad-Toh K."/>
            <person name="Llopart A."/>
            <person name="Long M."/>
            <person name="Low L."/>
            <person name="Lozovsky E."/>
            <person name="Lu J."/>
            <person name="Luo M."/>
            <person name="Machado C.A."/>
            <person name="Makalowski W."/>
            <person name="Marzo M."/>
            <person name="Matsuda M."/>
            <person name="Matzkin L."/>
            <person name="McAllister B."/>
            <person name="McBride C.S."/>
            <person name="McKernan B."/>
            <person name="McKernan K."/>
            <person name="Mendez-Lago M."/>
            <person name="Minx P."/>
            <person name="Mollenhauer M.U."/>
            <person name="Montooth K."/>
            <person name="Mount S.M."/>
            <person name="Mu X."/>
            <person name="Myers E."/>
            <person name="Negre B."/>
            <person name="Newfeld S."/>
            <person name="Nielsen R."/>
            <person name="Noor M.A."/>
            <person name="O'Grady P."/>
            <person name="Pachter L."/>
            <person name="Papaceit M."/>
            <person name="Parisi M.J."/>
            <person name="Parisi M."/>
            <person name="Parts L."/>
            <person name="Pedersen J.S."/>
            <person name="Pesole G."/>
            <person name="Phillippy A.M."/>
            <person name="Ponting C.P."/>
            <person name="Pop M."/>
            <person name="Porcelli D."/>
            <person name="Powell J.R."/>
            <person name="Prohaska S."/>
            <person name="Pruitt K."/>
            <person name="Puig M."/>
            <person name="Quesneville H."/>
            <person name="Ram K.R."/>
            <person name="Rand D."/>
            <person name="Rasmussen M.D."/>
            <person name="Reed L.K."/>
            <person name="Reenan R."/>
            <person name="Reily A."/>
            <person name="Remington K.A."/>
            <person name="Rieger T.T."/>
            <person name="Ritchie M.G."/>
            <person name="Robin C."/>
            <person name="Rogers Y.H."/>
            <person name="Rohde C."/>
            <person name="Rozas J."/>
            <person name="Rubenfield M.J."/>
            <person name="Ruiz A."/>
            <person name="Russo S."/>
            <person name="Salzberg S.L."/>
            <person name="Sanchez-Gracia A."/>
            <person name="Saranga D.J."/>
            <person name="Sato H."/>
            <person name="Schaeffer S.W."/>
            <person name="Schatz M.C."/>
            <person name="Schlenke T."/>
            <person name="Schwartz R."/>
            <person name="Segarra C."/>
            <person name="Singh R.S."/>
            <person name="Sirot L."/>
            <person name="Sirota M."/>
            <person name="Sisneros N.B."/>
            <person name="Smith C.D."/>
            <person name="Smith T.F."/>
            <person name="Spieth J."/>
            <person name="Stage D.E."/>
            <person name="Stark A."/>
            <person name="Stephan W."/>
            <person name="Strausberg R.L."/>
            <person name="Strempel S."/>
            <person name="Sturgill D."/>
            <person name="Sutton G."/>
            <person name="Sutton G.G."/>
            <person name="Tao W."/>
            <person name="Teichmann S."/>
            <person name="Tobari Y.N."/>
            <person name="Tomimura Y."/>
            <person name="Tsolas J.M."/>
            <person name="Valente V.L."/>
            <person name="Venter E."/>
            <person name="Venter J.C."/>
            <person name="Vicario S."/>
            <person name="Vieira F.G."/>
            <person name="Vilella A.J."/>
            <person name="Villasante A."/>
            <person name="Walenz B."/>
            <person name="Wang J."/>
            <person name="Wasserman M."/>
            <person name="Watts T."/>
            <person name="Wilson D."/>
            <person name="Wilson R.K."/>
            <person name="Wing R.A."/>
            <person name="Wolfner M.F."/>
            <person name="Wong A."/>
            <person name="Wong G.K."/>
            <person name="Wu C.I."/>
            <person name="Wu G."/>
            <person name="Yamamoto D."/>
            <person name="Yang H.P."/>
            <person name="Yang S.P."/>
            <person name="Yorke J.A."/>
            <person name="Yoshida K."/>
            <person name="Zdobnov E."/>
            <person name="Zhang P."/>
            <person name="Zhang Y."/>
            <person name="Zimin A.V."/>
            <person name="Baldwin J."/>
            <person name="Abdouelleil A."/>
            <person name="Abdulkadir J."/>
            <person name="Abebe A."/>
            <person name="Abera B."/>
            <person name="Abreu J."/>
            <person name="Acer S.C."/>
            <person name="Aftuck L."/>
            <person name="Alexander A."/>
            <person name="An P."/>
            <person name="Anderson E."/>
            <person name="Anderson S."/>
            <person name="Arachi H."/>
            <person name="Azer M."/>
            <person name="Bachantsang P."/>
            <person name="Barry A."/>
            <person name="Bayul T."/>
            <person name="Berlin A."/>
            <person name="Bessette D."/>
            <person name="Bloom T."/>
            <person name="Blye J."/>
            <person name="Boguslavskiy L."/>
            <person name="Bonnet C."/>
            <person name="Boukhgalter B."/>
            <person name="Bourzgui I."/>
            <person name="Brown A."/>
            <person name="Cahill P."/>
            <person name="Channer S."/>
            <person name="Cheshatsang Y."/>
            <person name="Chuda L."/>
            <person name="Citroen M."/>
            <person name="Collymore A."/>
            <person name="Cooke P."/>
            <person name="Costello M."/>
            <person name="D'Aco K."/>
            <person name="Daza R."/>
            <person name="De Haan G."/>
            <person name="DeGray S."/>
            <person name="DeMaso C."/>
            <person name="Dhargay N."/>
            <person name="Dooley K."/>
            <person name="Dooley E."/>
            <person name="Doricent M."/>
            <person name="Dorje P."/>
            <person name="Dorjee K."/>
            <person name="Dupes A."/>
            <person name="Elong R."/>
            <person name="Falk J."/>
            <person name="Farina A."/>
            <person name="Faro S."/>
            <person name="Ferguson D."/>
            <person name="Fisher S."/>
            <person name="Foley C.D."/>
            <person name="Franke A."/>
            <person name="Friedrich D."/>
            <person name="Gadbois L."/>
            <person name="Gearin G."/>
            <person name="Gearin C.R."/>
            <person name="Giannoukos G."/>
            <person name="Goode T."/>
            <person name="Graham J."/>
            <person name="Grandbois E."/>
            <person name="Grewal S."/>
            <person name="Gyaltsen K."/>
            <person name="Hafez N."/>
            <person name="Hagos B."/>
            <person name="Hall J."/>
            <person name="Henson C."/>
            <person name="Hollinger A."/>
            <person name="Honan T."/>
            <person name="Huard M.D."/>
            <person name="Hughes L."/>
            <person name="Hurhula B."/>
            <person name="Husby M.E."/>
            <person name="Kamat A."/>
            <person name="Kanga B."/>
            <person name="Kashin S."/>
            <person name="Khazanovich D."/>
            <person name="Kisner P."/>
            <person name="Lance K."/>
            <person name="Lara M."/>
            <person name="Lee W."/>
            <person name="Lennon N."/>
            <person name="Letendre F."/>
            <person name="LeVine R."/>
            <person name="Lipovsky A."/>
            <person name="Liu X."/>
            <person name="Liu J."/>
            <person name="Liu S."/>
            <person name="Lokyitsang T."/>
            <person name="Lokyitsang Y."/>
            <person name="Lubonja R."/>
            <person name="Lui A."/>
            <person name="MacDonald P."/>
            <person name="Magnisalis V."/>
            <person name="Maru K."/>
            <person name="Matthews C."/>
            <person name="McCusker W."/>
            <person name="McDonough S."/>
            <person name="Mehta T."/>
            <person name="Meldrim J."/>
            <person name="Meneus L."/>
            <person name="Mihai O."/>
            <person name="Mihalev A."/>
            <person name="Mihova T."/>
            <person name="Mittelman R."/>
            <person name="Mlenga V."/>
            <person name="Montmayeur A."/>
            <person name="Mulrain L."/>
            <person name="Navidi A."/>
            <person name="Naylor J."/>
            <person name="Negash T."/>
            <person name="Nguyen T."/>
            <person name="Nguyen N."/>
            <person name="Nicol R."/>
            <person name="Norbu C."/>
            <person name="Norbu N."/>
            <person name="Novod N."/>
            <person name="O'Neill B."/>
            <person name="Osman S."/>
            <person name="Markiewicz E."/>
            <person name="Oyono O.L."/>
            <person name="Patti C."/>
            <person name="Phunkhang P."/>
            <person name="Pierre F."/>
            <person name="Priest M."/>
            <person name="Raghuraman S."/>
            <person name="Rege F."/>
            <person name="Reyes R."/>
            <person name="Rise C."/>
            <person name="Rogov P."/>
            <person name="Ross K."/>
            <person name="Ryan E."/>
            <person name="Settipalli S."/>
            <person name="Shea T."/>
            <person name="Sherpa N."/>
            <person name="Shi L."/>
            <person name="Shih D."/>
            <person name="Sparrow T."/>
            <person name="Spaulding J."/>
            <person name="Stalker J."/>
            <person name="Stange-Thomann N."/>
            <person name="Stavropoulos S."/>
            <person name="Stone C."/>
            <person name="Strader C."/>
            <person name="Tesfaye S."/>
            <person name="Thomson T."/>
            <person name="Thoulutsang Y."/>
            <person name="Thoulutsang D."/>
            <person name="Topham K."/>
            <person name="Topping I."/>
            <person name="Tsamla T."/>
            <person name="Vassiliev H."/>
            <person name="Vo A."/>
            <person name="Wangchuk T."/>
            <person name="Wangdi T."/>
            <person name="Weiand M."/>
            <person name="Wilkinson J."/>
            <person name="Wilson A."/>
            <person name="Yadav S."/>
            <person name="Young G."/>
            <person name="Yu Q."/>
            <person name="Zembek L."/>
            <person name="Zhong D."/>
            <person name="Zimmer A."/>
            <person name="Zwirko Z."/>
            <person name="Jaffe D.B."/>
            <person name="Alvarez P."/>
            <person name="Brockman W."/>
            <person name="Butler J."/>
            <person name="Chin C."/>
            <person name="Gnerre S."/>
            <person name="Grabherr M."/>
            <person name="Kleber M."/>
            <person name="Mauceli E."/>
            <person name="MacCallum I."/>
        </authorList>
    </citation>
    <scope>NUCLEOTIDE SEQUENCE [LARGE SCALE GENOMIC DNA]</scope>
    <source>
        <strain evidence="4">Tai18E2 / Tucson 14021-0261.01</strain>
    </source>
</reference>